<organism evidence="1 2">
    <name type="scientific">Rickettsia bellii str. RML An4</name>
    <dbReference type="NCBI Taxonomy" id="1359193"/>
    <lineage>
        <taxon>Bacteria</taxon>
        <taxon>Pseudomonadati</taxon>
        <taxon>Pseudomonadota</taxon>
        <taxon>Alphaproteobacteria</taxon>
        <taxon>Rickettsiales</taxon>
        <taxon>Rickettsiaceae</taxon>
        <taxon>Rickettsieae</taxon>
        <taxon>Rickettsia</taxon>
        <taxon>belli group</taxon>
    </lineage>
</organism>
<dbReference type="EMBL" id="LAOI01000001">
    <property type="protein sequence ID" value="KJV89303.1"/>
    <property type="molecule type" value="Genomic_DNA"/>
</dbReference>
<sequence>MSNIYHVTISFNKSKQFLLKDYGIVWHLLWQFATSLYKNGNILNNVEFFSPTKDSLVFYGVIPNKNALNDSYLCNHSLEAKNKLKEFEVIINYKITDTYICETPLYIEENIEDIKFLYLYPISYSNSYEQQLVLYTDEIKYLPLYMLNNDKDPHLTGNITSWKNDYAAAQRLWLSSYKKLESLMEEQLAKLDSDISIKGRKISKRIQKSLKKKVFYPIAEIVSRGSYVRSNYSNCPSCEKNWQLKTTFHKIFDYKCNKCFLLGYELHS</sequence>
<comment type="caution">
    <text evidence="1">The sequence shown here is derived from an EMBL/GenBank/DDBJ whole genome shotgun (WGS) entry which is preliminary data.</text>
</comment>
<dbReference type="InterPro" id="IPR016908">
    <property type="entry name" value="UCP029037"/>
</dbReference>
<evidence type="ECO:0000313" key="2">
    <source>
        <dbReference type="Proteomes" id="UP000033661"/>
    </source>
</evidence>
<evidence type="ECO:0000313" key="1">
    <source>
        <dbReference type="EMBL" id="KJV89303.1"/>
    </source>
</evidence>
<protein>
    <submittedName>
        <fullName evidence="1">Uncharacterized protein</fullName>
    </submittedName>
</protein>
<dbReference type="Proteomes" id="UP000033661">
    <property type="component" value="Unassembled WGS sequence"/>
</dbReference>
<proteinExistence type="predicted"/>
<accession>A0A0F3Q9T0</accession>
<keyword evidence="2" id="KW-1185">Reference proteome</keyword>
<gene>
    <name evidence="1" type="ORF">RBEAN4_0274</name>
</gene>
<dbReference type="Pfam" id="PF10071">
    <property type="entry name" value="DUF2310"/>
    <property type="match status" value="1"/>
</dbReference>
<reference evidence="1 2" key="1">
    <citation type="submission" date="2015-02" db="EMBL/GenBank/DDBJ databases">
        <title>Genome Sequencing of Rickettsiales.</title>
        <authorList>
            <person name="Daugherty S.C."/>
            <person name="Su Q."/>
            <person name="Abolude K."/>
            <person name="Beier-Sexton M."/>
            <person name="Carlyon J.A."/>
            <person name="Carter R."/>
            <person name="Day N.P."/>
            <person name="Dumler S.J."/>
            <person name="Dyachenko V."/>
            <person name="Godinez A."/>
            <person name="Kurtti T.J."/>
            <person name="Lichay M."/>
            <person name="Mullins K.E."/>
            <person name="Ott S."/>
            <person name="Pappas-Brown V."/>
            <person name="Paris D.H."/>
            <person name="Patel P."/>
            <person name="Richards A.L."/>
            <person name="Sadzewicz L."/>
            <person name="Sears K."/>
            <person name="Seidman D."/>
            <person name="Sengamalay N."/>
            <person name="Stenos J."/>
            <person name="Tallon L.J."/>
            <person name="Vincent G."/>
            <person name="Fraser C.M."/>
            <person name="Munderloh U."/>
            <person name="Dunning-Hotopp J.C."/>
        </authorList>
    </citation>
    <scope>NUCLEOTIDE SEQUENCE [LARGE SCALE GENOMIC DNA]</scope>
    <source>
        <strain evidence="1 2">RML An4</strain>
    </source>
</reference>
<dbReference type="AlphaFoldDB" id="A0A0F3Q9T0"/>
<name>A0A0F3Q9T0_RICBE</name>
<dbReference type="RefSeq" id="WP_011477125.1">
    <property type="nucleotide sequence ID" value="NZ_LAOI01000001.1"/>
</dbReference>
<dbReference type="PATRIC" id="fig|1359193.3.peg.262"/>
<dbReference type="PIRSF" id="PIRSF029037">
    <property type="entry name" value="UCP029037_Zn_ribbon"/>
    <property type="match status" value="1"/>
</dbReference>